<dbReference type="GO" id="GO:0003682">
    <property type="term" value="F:chromatin binding"/>
    <property type="evidence" value="ECO:0007669"/>
    <property type="project" value="TreeGrafter"/>
</dbReference>
<dbReference type="AlphaFoldDB" id="A0A540KV56"/>
<proteinExistence type="predicted"/>
<dbReference type="InterPro" id="IPR022816">
    <property type="entry name" value="Condensin_barren_su2"/>
</dbReference>
<feature type="region of interest" description="Disordered" evidence="1">
    <location>
        <begin position="70"/>
        <end position="91"/>
    </location>
</feature>
<dbReference type="GO" id="GO:0000796">
    <property type="term" value="C:condensin complex"/>
    <property type="evidence" value="ECO:0007669"/>
    <property type="project" value="InterPro"/>
</dbReference>
<feature type="region of interest" description="Disordered" evidence="1">
    <location>
        <begin position="113"/>
        <end position="137"/>
    </location>
</feature>
<dbReference type="GO" id="GO:0007076">
    <property type="term" value="P:mitotic chromosome condensation"/>
    <property type="evidence" value="ECO:0007669"/>
    <property type="project" value="InterPro"/>
</dbReference>
<organism evidence="2 3">
    <name type="scientific">Malus baccata</name>
    <name type="common">Siberian crab apple</name>
    <name type="synonym">Pyrus baccata</name>
    <dbReference type="NCBI Taxonomy" id="106549"/>
    <lineage>
        <taxon>Eukaryota</taxon>
        <taxon>Viridiplantae</taxon>
        <taxon>Streptophyta</taxon>
        <taxon>Embryophyta</taxon>
        <taxon>Tracheophyta</taxon>
        <taxon>Spermatophyta</taxon>
        <taxon>Magnoliopsida</taxon>
        <taxon>eudicotyledons</taxon>
        <taxon>Gunneridae</taxon>
        <taxon>Pentapetalae</taxon>
        <taxon>rosids</taxon>
        <taxon>fabids</taxon>
        <taxon>Rosales</taxon>
        <taxon>Rosaceae</taxon>
        <taxon>Amygdaloideae</taxon>
        <taxon>Maleae</taxon>
        <taxon>Malus</taxon>
    </lineage>
</organism>
<name>A0A540KV56_MALBA</name>
<dbReference type="Proteomes" id="UP000315295">
    <property type="component" value="Unassembled WGS sequence"/>
</dbReference>
<reference evidence="2 3" key="1">
    <citation type="journal article" date="2019" name="G3 (Bethesda)">
        <title>Sequencing of a Wild Apple (Malus baccata) Genome Unravels the Differences Between Cultivated and Wild Apple Species Regarding Disease Resistance and Cold Tolerance.</title>
        <authorList>
            <person name="Chen X."/>
        </authorList>
    </citation>
    <scope>NUCLEOTIDE SEQUENCE [LARGE SCALE GENOMIC DNA]</scope>
    <source>
        <strain evidence="3">cv. Shandingzi</strain>
        <tissue evidence="2">Leaves</tissue>
    </source>
</reference>
<comment type="caution">
    <text evidence="2">The sequence shown here is derived from an EMBL/GenBank/DDBJ whole genome shotgun (WGS) entry which is preliminary data.</text>
</comment>
<dbReference type="Pfam" id="PF05786">
    <property type="entry name" value="Cnd2"/>
    <property type="match status" value="1"/>
</dbReference>
<protein>
    <submittedName>
        <fullName evidence="2">Uncharacterized protein</fullName>
    </submittedName>
</protein>
<evidence type="ECO:0000313" key="2">
    <source>
        <dbReference type="EMBL" id="TQD78113.1"/>
    </source>
</evidence>
<keyword evidence="3" id="KW-1185">Reference proteome</keyword>
<evidence type="ECO:0000313" key="3">
    <source>
        <dbReference type="Proteomes" id="UP000315295"/>
    </source>
</evidence>
<sequence length="137" mass="15663">MGDDHENMSFGDPSFQSHHRLPDSNSHTSYEADVDDRFEKVPTFSFQVLGLEKKLWAGPDHWKYWRPKGLEEAPATRSRPGTNRSKNTNHREVELNFTASLDNEIPNIFAVPKSSKSLLPPANRVPVSKRLPDDCQY</sequence>
<gene>
    <name evidence="2" type="ORF">C1H46_036343</name>
</gene>
<evidence type="ECO:0000256" key="1">
    <source>
        <dbReference type="SAM" id="MobiDB-lite"/>
    </source>
</evidence>
<dbReference type="PANTHER" id="PTHR13108:SF10">
    <property type="entry name" value="CONDENSIN COMPLEX SUBUNIT 2"/>
    <property type="match status" value="1"/>
</dbReference>
<dbReference type="EMBL" id="VIEB01000927">
    <property type="protein sequence ID" value="TQD78113.1"/>
    <property type="molecule type" value="Genomic_DNA"/>
</dbReference>
<dbReference type="STRING" id="106549.A0A540KV56"/>
<accession>A0A540KV56</accession>
<dbReference type="PANTHER" id="PTHR13108">
    <property type="entry name" value="CONDENSIN COMPLEX SUBUNIT 2"/>
    <property type="match status" value="1"/>
</dbReference>
<feature type="region of interest" description="Disordered" evidence="1">
    <location>
        <begin position="1"/>
        <end position="31"/>
    </location>
</feature>